<dbReference type="EMBL" id="JAGWCR010000010">
    <property type="protein sequence ID" value="MBS3650690.1"/>
    <property type="molecule type" value="Genomic_DNA"/>
</dbReference>
<dbReference type="PANTHER" id="PTHR43194:SF2">
    <property type="entry name" value="PEROXISOMAL MEMBRANE PROTEIN LPX1"/>
    <property type="match status" value="1"/>
</dbReference>
<evidence type="ECO:0000313" key="3">
    <source>
        <dbReference type="Proteomes" id="UP000680348"/>
    </source>
</evidence>
<evidence type="ECO:0000259" key="1">
    <source>
        <dbReference type="Pfam" id="PF00561"/>
    </source>
</evidence>
<sequence>MADDKGFDDFFYESRDGLRLHARIYGSQDDRRLPVVCLPGLTRNARDFHELALFLSRHPTVPRSVIAFDYRGRGASDYDPDPKNYTIAIEAEDVLTGLSALGIAKADFIGTSRGGLIIHVLATAQPTLFSAIVLNDIGPVLGTQGLAHIRSYLESPRTPSDFADAVAIHQAIHAAAFPALSSADWDRMIAAMYREENGRLLADFDPALVGTFAASEPDQPVPELWEQFERLSAVPLMVIRGQNSLLLLAETVEEMSRRHPRLEVIAVPGQGHPPILETGDLPDLIAQFLARADANSASS</sequence>
<dbReference type="InterPro" id="IPR000073">
    <property type="entry name" value="AB_hydrolase_1"/>
</dbReference>
<feature type="domain" description="AB hydrolase-1" evidence="1">
    <location>
        <begin position="34"/>
        <end position="277"/>
    </location>
</feature>
<dbReference type="InterPro" id="IPR029058">
    <property type="entry name" value="AB_hydrolase_fold"/>
</dbReference>
<reference evidence="2" key="1">
    <citation type="submission" date="2021-04" db="EMBL/GenBank/DDBJ databases">
        <title>Pseudaminobacter soli sp. nov., isolated from paddy soil contaminated by heavy metals.</title>
        <authorList>
            <person name="Zhang K."/>
        </authorList>
    </citation>
    <scope>NUCLEOTIDE SEQUENCE</scope>
    <source>
        <strain evidence="2">19-2017</strain>
    </source>
</reference>
<dbReference type="RefSeq" id="WP_188256241.1">
    <property type="nucleotide sequence ID" value="NZ_JABVCF010000010.1"/>
</dbReference>
<dbReference type="GO" id="GO:0016787">
    <property type="term" value="F:hydrolase activity"/>
    <property type="evidence" value="ECO:0007669"/>
    <property type="project" value="UniProtKB-KW"/>
</dbReference>
<dbReference type="Proteomes" id="UP000680348">
    <property type="component" value="Unassembled WGS sequence"/>
</dbReference>
<dbReference type="InterPro" id="IPR050228">
    <property type="entry name" value="Carboxylesterase_BioH"/>
</dbReference>
<dbReference type="Pfam" id="PF00561">
    <property type="entry name" value="Abhydrolase_1"/>
    <property type="match status" value="1"/>
</dbReference>
<evidence type="ECO:0000313" key="2">
    <source>
        <dbReference type="EMBL" id="MBS3650690.1"/>
    </source>
</evidence>
<name>A0A942I9V0_9HYPH</name>
<keyword evidence="2" id="KW-0378">Hydrolase</keyword>
<comment type="caution">
    <text evidence="2">The sequence shown here is derived from an EMBL/GenBank/DDBJ whole genome shotgun (WGS) entry which is preliminary data.</text>
</comment>
<proteinExistence type="predicted"/>
<keyword evidence="3" id="KW-1185">Reference proteome</keyword>
<accession>A0A942I9V0</accession>
<gene>
    <name evidence="2" type="ORF">KEU06_18925</name>
</gene>
<protein>
    <submittedName>
        <fullName evidence="2">Alpha/beta hydrolase</fullName>
    </submittedName>
</protein>
<dbReference type="Gene3D" id="3.40.50.1820">
    <property type="entry name" value="alpha/beta hydrolase"/>
    <property type="match status" value="1"/>
</dbReference>
<dbReference type="AlphaFoldDB" id="A0A942I9V0"/>
<dbReference type="PANTHER" id="PTHR43194">
    <property type="entry name" value="HYDROLASE ALPHA/BETA FOLD FAMILY"/>
    <property type="match status" value="1"/>
</dbReference>
<dbReference type="SUPFAM" id="SSF53474">
    <property type="entry name" value="alpha/beta-Hydrolases"/>
    <property type="match status" value="1"/>
</dbReference>
<organism evidence="2 3">
    <name type="scientific">Pseudaminobacter soli</name>
    <name type="common">ex Zhang et al. 2022</name>
    <dbReference type="NCBI Taxonomy" id="2831468"/>
    <lineage>
        <taxon>Bacteria</taxon>
        <taxon>Pseudomonadati</taxon>
        <taxon>Pseudomonadota</taxon>
        <taxon>Alphaproteobacteria</taxon>
        <taxon>Hyphomicrobiales</taxon>
        <taxon>Phyllobacteriaceae</taxon>
        <taxon>Pseudaminobacter</taxon>
    </lineage>
</organism>